<evidence type="ECO:0000259" key="1">
    <source>
        <dbReference type="SMART" id="SM00849"/>
    </source>
</evidence>
<dbReference type="InterPro" id="IPR001279">
    <property type="entry name" value="Metallo-B-lactamas"/>
</dbReference>
<dbReference type="PANTHER" id="PTHR42951:SF4">
    <property type="entry name" value="ACYL-COENZYME A THIOESTERASE MBLAC2"/>
    <property type="match status" value="1"/>
</dbReference>
<proteinExistence type="predicted"/>
<feature type="domain" description="Metallo-beta-lactamase" evidence="1">
    <location>
        <begin position="53"/>
        <end position="235"/>
    </location>
</feature>
<gene>
    <name evidence="2" type="ORF">A2Y62_20825</name>
</gene>
<dbReference type="EMBL" id="MFGW01000186">
    <property type="protein sequence ID" value="OGF61968.1"/>
    <property type="molecule type" value="Genomic_DNA"/>
</dbReference>
<comment type="caution">
    <text evidence="2">The sequence shown here is derived from an EMBL/GenBank/DDBJ whole genome shotgun (WGS) entry which is preliminary data.</text>
</comment>
<evidence type="ECO:0000313" key="3">
    <source>
        <dbReference type="Proteomes" id="UP000178943"/>
    </source>
</evidence>
<accession>A0A1F5VFF0</accession>
<dbReference type="InterPro" id="IPR050855">
    <property type="entry name" value="NDM-1-like"/>
</dbReference>
<dbReference type="STRING" id="1817863.A2Y62_20825"/>
<dbReference type="Proteomes" id="UP000178943">
    <property type="component" value="Unassembled WGS sequence"/>
</dbReference>
<reference evidence="2 3" key="1">
    <citation type="journal article" date="2016" name="Nat. Commun.">
        <title>Thousands of microbial genomes shed light on interconnected biogeochemical processes in an aquifer system.</title>
        <authorList>
            <person name="Anantharaman K."/>
            <person name="Brown C.T."/>
            <person name="Hug L.A."/>
            <person name="Sharon I."/>
            <person name="Castelle C.J."/>
            <person name="Probst A.J."/>
            <person name="Thomas B.C."/>
            <person name="Singh A."/>
            <person name="Wilkins M.J."/>
            <person name="Karaoz U."/>
            <person name="Brodie E.L."/>
            <person name="Williams K.H."/>
            <person name="Hubbard S.S."/>
            <person name="Banfield J.F."/>
        </authorList>
    </citation>
    <scope>NUCLEOTIDE SEQUENCE [LARGE SCALE GENOMIC DNA]</scope>
</reference>
<dbReference type="PANTHER" id="PTHR42951">
    <property type="entry name" value="METALLO-BETA-LACTAMASE DOMAIN-CONTAINING"/>
    <property type="match status" value="1"/>
</dbReference>
<sequence>MRKMLAYVFIIACIIVIGGHITALRCKAEKNEPGPVALKKISNNLYELLGGKGANGGFYIGDTAVLVIDAKMDKPSVEQELAVIKSVTDKPVKYLVNTHSDGDHTHGNQFFPKGTIIIAHENCRKEFFVPQRDGSSSHWTEPDLASYVPAITYKEKMELWFGDKKVELWYFGVGHTTGDTVVYFPEEKTVFIGDQTFLERSQLIHAYKGGNSFKHVVALNRMLDALPAEHFCMGHDEMTDREGIQKHISLMKSMQDKIKELAAAGKPIDEIKKEFTEEEARLVEAIFNEIKK</sequence>
<dbReference type="SUPFAM" id="SSF56281">
    <property type="entry name" value="Metallo-hydrolase/oxidoreductase"/>
    <property type="match status" value="1"/>
</dbReference>
<dbReference type="Gene3D" id="3.60.15.10">
    <property type="entry name" value="Ribonuclease Z/Hydroxyacylglutathione hydrolase-like"/>
    <property type="match status" value="1"/>
</dbReference>
<dbReference type="AlphaFoldDB" id="A0A1F5VFF0"/>
<protein>
    <recommendedName>
        <fullName evidence="1">Metallo-beta-lactamase domain-containing protein</fullName>
    </recommendedName>
</protein>
<organism evidence="2 3">
    <name type="scientific">Candidatus Fischerbacteria bacterium RBG_13_37_8</name>
    <dbReference type="NCBI Taxonomy" id="1817863"/>
    <lineage>
        <taxon>Bacteria</taxon>
        <taxon>Candidatus Fischeribacteriota</taxon>
    </lineage>
</organism>
<dbReference type="SMART" id="SM00849">
    <property type="entry name" value="Lactamase_B"/>
    <property type="match status" value="1"/>
</dbReference>
<dbReference type="InterPro" id="IPR036866">
    <property type="entry name" value="RibonucZ/Hydroxyglut_hydro"/>
</dbReference>
<dbReference type="Pfam" id="PF00753">
    <property type="entry name" value="Lactamase_B"/>
    <property type="match status" value="1"/>
</dbReference>
<name>A0A1F5VFF0_9BACT</name>
<dbReference type="CDD" id="cd16282">
    <property type="entry name" value="metallo-hydrolase-like_MBL-fold"/>
    <property type="match status" value="1"/>
</dbReference>
<evidence type="ECO:0000313" key="2">
    <source>
        <dbReference type="EMBL" id="OGF61968.1"/>
    </source>
</evidence>